<name>A0AAV3TDL9_9EURY</name>
<dbReference type="SUPFAM" id="SSF52172">
    <property type="entry name" value="CheY-like"/>
    <property type="match status" value="1"/>
</dbReference>
<feature type="modified residue" description="4-aspartylphosphate" evidence="2">
    <location>
        <position position="55"/>
    </location>
</feature>
<dbReference type="Pfam" id="PF08663">
    <property type="entry name" value="HalX"/>
    <property type="match status" value="1"/>
</dbReference>
<dbReference type="PANTHER" id="PTHR44591:SF3">
    <property type="entry name" value="RESPONSE REGULATORY DOMAIN-CONTAINING PROTEIN"/>
    <property type="match status" value="1"/>
</dbReference>
<organism evidence="4 5">
    <name type="scientific">Natronoarchaeum mannanilyticum</name>
    <dbReference type="NCBI Taxonomy" id="926360"/>
    <lineage>
        <taxon>Archaea</taxon>
        <taxon>Methanobacteriati</taxon>
        <taxon>Methanobacteriota</taxon>
        <taxon>Stenosarchaea group</taxon>
        <taxon>Halobacteria</taxon>
        <taxon>Halobacteriales</taxon>
        <taxon>Natronoarchaeaceae</taxon>
    </lineage>
</organism>
<dbReference type="EMBL" id="BAAADV010000007">
    <property type="protein sequence ID" value="GAA0680099.1"/>
    <property type="molecule type" value="Genomic_DNA"/>
</dbReference>
<dbReference type="AlphaFoldDB" id="A0AAV3TDL9"/>
<feature type="domain" description="Response regulatory" evidence="3">
    <location>
        <begin position="8"/>
        <end position="117"/>
    </location>
</feature>
<dbReference type="Gene3D" id="3.40.50.2300">
    <property type="match status" value="1"/>
</dbReference>
<evidence type="ECO:0000256" key="1">
    <source>
        <dbReference type="ARBA" id="ARBA00022553"/>
    </source>
</evidence>
<dbReference type="SMART" id="SM00448">
    <property type="entry name" value="REC"/>
    <property type="match status" value="1"/>
</dbReference>
<keyword evidence="1 2" id="KW-0597">Phosphoprotein</keyword>
<evidence type="ECO:0000313" key="5">
    <source>
        <dbReference type="Proteomes" id="UP001500420"/>
    </source>
</evidence>
<dbReference type="RefSeq" id="WP_343775011.1">
    <property type="nucleotide sequence ID" value="NZ_BAAADV010000007.1"/>
</dbReference>
<dbReference type="Pfam" id="PF00072">
    <property type="entry name" value="Response_reg"/>
    <property type="match status" value="1"/>
</dbReference>
<evidence type="ECO:0000256" key="2">
    <source>
        <dbReference type="PROSITE-ProRule" id="PRU00169"/>
    </source>
</evidence>
<evidence type="ECO:0000259" key="3">
    <source>
        <dbReference type="PROSITE" id="PS50110"/>
    </source>
</evidence>
<keyword evidence="5" id="KW-1185">Reference proteome</keyword>
<proteinExistence type="predicted"/>
<dbReference type="CDD" id="cd17574">
    <property type="entry name" value="REC_OmpR"/>
    <property type="match status" value="1"/>
</dbReference>
<reference evidence="4 5" key="1">
    <citation type="journal article" date="2019" name="Int. J. Syst. Evol. Microbiol.">
        <title>The Global Catalogue of Microorganisms (GCM) 10K type strain sequencing project: providing services to taxonomists for standard genome sequencing and annotation.</title>
        <authorList>
            <consortium name="The Broad Institute Genomics Platform"/>
            <consortium name="The Broad Institute Genome Sequencing Center for Infectious Disease"/>
            <person name="Wu L."/>
            <person name="Ma J."/>
        </authorList>
    </citation>
    <scope>NUCLEOTIDE SEQUENCE [LARGE SCALE GENOMIC DNA]</scope>
    <source>
        <strain evidence="4 5">JCM 16328</strain>
    </source>
</reference>
<dbReference type="Proteomes" id="UP001500420">
    <property type="component" value="Unassembled WGS sequence"/>
</dbReference>
<dbReference type="GO" id="GO:0000160">
    <property type="term" value="P:phosphorelay signal transduction system"/>
    <property type="evidence" value="ECO:0007669"/>
    <property type="project" value="InterPro"/>
</dbReference>
<comment type="caution">
    <text evidence="4">The sequence shown here is derived from an EMBL/GenBank/DDBJ whole genome shotgun (WGS) entry which is preliminary data.</text>
</comment>
<dbReference type="InterPro" id="IPR050595">
    <property type="entry name" value="Bact_response_regulator"/>
</dbReference>
<gene>
    <name evidence="4" type="ORF">GCM10009020_31050</name>
</gene>
<accession>A0AAV3TDL9</accession>
<sequence length="201" mass="22768">MDDTDRPVVLVVEDEPDVAETYERWLRSEYDVRVADDGPTALEELDGTVDVVLLDRMMPGMSGEEVLREIRDRGVDCRVAMVTAVDPDFDVIEMGFDEYVTKPPERDELLETVERLVDRASLDDEMQEYYALVARRSALEDEKTSEELADSEEYAELVDRIEAERATVDEDLGDMSSDRGFVGAVREIVDEDESTKGGDRT</sequence>
<dbReference type="InterPro" id="IPR011006">
    <property type="entry name" value="CheY-like_superfamily"/>
</dbReference>
<evidence type="ECO:0000313" key="4">
    <source>
        <dbReference type="EMBL" id="GAA0680099.1"/>
    </source>
</evidence>
<dbReference type="InterPro" id="IPR013971">
    <property type="entry name" value="HalX_domain"/>
</dbReference>
<dbReference type="PROSITE" id="PS50110">
    <property type="entry name" value="RESPONSE_REGULATORY"/>
    <property type="match status" value="1"/>
</dbReference>
<protein>
    <submittedName>
        <fullName evidence="4">Response regulator</fullName>
    </submittedName>
</protein>
<dbReference type="InterPro" id="IPR001789">
    <property type="entry name" value="Sig_transdc_resp-reg_receiver"/>
</dbReference>
<dbReference type="PANTHER" id="PTHR44591">
    <property type="entry name" value="STRESS RESPONSE REGULATOR PROTEIN 1"/>
    <property type="match status" value="1"/>
</dbReference>